<evidence type="ECO:0000313" key="1">
    <source>
        <dbReference type="EMBL" id="KAA0909623.1"/>
    </source>
</evidence>
<dbReference type="RefSeq" id="WP_149516176.1">
    <property type="nucleotide sequence ID" value="NZ_VDFC01000220.1"/>
</dbReference>
<keyword evidence="2" id="KW-1185">Reference proteome</keyword>
<evidence type="ECO:0000313" key="2">
    <source>
        <dbReference type="Proteomes" id="UP000324965"/>
    </source>
</evidence>
<dbReference type="EMBL" id="VDFC01000220">
    <property type="protein sequence ID" value="KAA0909623.1"/>
    <property type="molecule type" value="Genomic_DNA"/>
</dbReference>
<accession>A0A5A9YXB9</accession>
<dbReference type="Pfam" id="PF15589">
    <property type="entry name" value="Imm21"/>
    <property type="match status" value="1"/>
</dbReference>
<evidence type="ECO:0008006" key="3">
    <source>
        <dbReference type="Google" id="ProtNLM"/>
    </source>
</evidence>
<dbReference type="InterPro" id="IPR028961">
    <property type="entry name" value="Imm21"/>
</dbReference>
<comment type="caution">
    <text evidence="1">The sequence shown here is derived from an EMBL/GenBank/DDBJ whole genome shotgun (WGS) entry which is preliminary data.</text>
</comment>
<gene>
    <name evidence="1" type="ORF">FGF04_39305</name>
</gene>
<name>A0A5A9YXB9_9ACTN</name>
<organism evidence="1 2">
    <name type="scientific">Streptomyces apricus</name>
    <dbReference type="NCBI Taxonomy" id="1828112"/>
    <lineage>
        <taxon>Bacteria</taxon>
        <taxon>Bacillati</taxon>
        <taxon>Actinomycetota</taxon>
        <taxon>Actinomycetes</taxon>
        <taxon>Kitasatosporales</taxon>
        <taxon>Streptomycetaceae</taxon>
        <taxon>Streptomyces</taxon>
    </lineage>
</organism>
<dbReference type="OrthoDB" id="3471576at2"/>
<dbReference type="AlphaFoldDB" id="A0A5A9YXB9"/>
<dbReference type="Proteomes" id="UP000324965">
    <property type="component" value="Unassembled WGS sequence"/>
</dbReference>
<sequence length="177" mass="18655">MVSYADPGPVEAVGPVEWVESGGGPLIAVPEVVLPFWTGADGDELASDYDRACEVDGFAGLLPVGNTAALVLGDDPAATAYLPEHRTFVRWFAGDSESELLARVPAALDTAAWGSEVHWRVPGPVVLFDAAWPGEESTNAGRLRIALEPGRYAVRAAHAEPGPETWIGLVQLTPLGE</sequence>
<protein>
    <recommendedName>
        <fullName evidence="3">Immunity protein 21 of polymorphic toxin system</fullName>
    </recommendedName>
</protein>
<proteinExistence type="predicted"/>
<reference evidence="1 2" key="1">
    <citation type="submission" date="2019-05" db="EMBL/GenBank/DDBJ databases">
        <authorList>
            <person name="Hariharan J."/>
            <person name="Choudoir M.J."/>
            <person name="Diebold P."/>
            <person name="Panke-Buisse K."/>
            <person name="Buckley D.H."/>
        </authorList>
    </citation>
    <scope>NUCLEOTIDE SEQUENCE [LARGE SCALE GENOMIC DNA]</scope>
    <source>
        <strain evidence="1 2">SUN51</strain>
    </source>
</reference>